<dbReference type="AlphaFoldDB" id="A0AA39ME34"/>
<evidence type="ECO:0000313" key="1">
    <source>
        <dbReference type="EMBL" id="KAK0430443.1"/>
    </source>
</evidence>
<name>A0AA39ME34_9AGAR</name>
<keyword evidence="2" id="KW-1185">Reference proteome</keyword>
<gene>
    <name evidence="1" type="ORF">EV421DRAFT_1912921</name>
</gene>
<accession>A0AA39ME34</accession>
<proteinExistence type="predicted"/>
<comment type="caution">
    <text evidence="1">The sequence shown here is derived from an EMBL/GenBank/DDBJ whole genome shotgun (WGS) entry which is preliminary data.</text>
</comment>
<evidence type="ECO:0000313" key="2">
    <source>
        <dbReference type="Proteomes" id="UP001175226"/>
    </source>
</evidence>
<protein>
    <submittedName>
        <fullName evidence="1">Uncharacterized protein</fullName>
    </submittedName>
</protein>
<organism evidence="1 2">
    <name type="scientific">Armillaria borealis</name>
    <dbReference type="NCBI Taxonomy" id="47425"/>
    <lineage>
        <taxon>Eukaryota</taxon>
        <taxon>Fungi</taxon>
        <taxon>Dikarya</taxon>
        <taxon>Basidiomycota</taxon>
        <taxon>Agaricomycotina</taxon>
        <taxon>Agaricomycetes</taxon>
        <taxon>Agaricomycetidae</taxon>
        <taxon>Agaricales</taxon>
        <taxon>Marasmiineae</taxon>
        <taxon>Physalacriaceae</taxon>
        <taxon>Armillaria</taxon>
    </lineage>
</organism>
<sequence length="155" mass="17881">MTIPAWKKPGLKPWATPELWAFLETGIPDYRSAQAVKGKTSAIDTFLNDFMPKFWVVHPIAGTRMAASDRMRIKQWFQNHGNKKVETVVRISDIFAKPKTRALKAEEVYSRLYYQDRIKPVVDERKAGVSSRAEVLRIIKDMTKELFNAESPEVR</sequence>
<dbReference type="Proteomes" id="UP001175226">
    <property type="component" value="Unassembled WGS sequence"/>
</dbReference>
<reference evidence="1" key="1">
    <citation type="submission" date="2023-06" db="EMBL/GenBank/DDBJ databases">
        <authorList>
            <consortium name="Lawrence Berkeley National Laboratory"/>
            <person name="Ahrendt S."/>
            <person name="Sahu N."/>
            <person name="Indic B."/>
            <person name="Wong-Bajracharya J."/>
            <person name="Merenyi Z."/>
            <person name="Ke H.-M."/>
            <person name="Monk M."/>
            <person name="Kocsube S."/>
            <person name="Drula E."/>
            <person name="Lipzen A."/>
            <person name="Balint B."/>
            <person name="Henrissat B."/>
            <person name="Andreopoulos B."/>
            <person name="Martin F.M."/>
            <person name="Harder C.B."/>
            <person name="Rigling D."/>
            <person name="Ford K.L."/>
            <person name="Foster G.D."/>
            <person name="Pangilinan J."/>
            <person name="Papanicolaou A."/>
            <person name="Barry K."/>
            <person name="LaButti K."/>
            <person name="Viragh M."/>
            <person name="Koriabine M."/>
            <person name="Yan M."/>
            <person name="Riley R."/>
            <person name="Champramary S."/>
            <person name="Plett K.L."/>
            <person name="Tsai I.J."/>
            <person name="Slot J."/>
            <person name="Sipos G."/>
            <person name="Plett J."/>
            <person name="Nagy L.G."/>
            <person name="Grigoriev I.V."/>
        </authorList>
    </citation>
    <scope>NUCLEOTIDE SEQUENCE</scope>
    <source>
        <strain evidence="1">FPL87.14</strain>
    </source>
</reference>
<dbReference type="EMBL" id="JAUEPT010000149">
    <property type="protein sequence ID" value="KAK0430443.1"/>
    <property type="molecule type" value="Genomic_DNA"/>
</dbReference>